<evidence type="ECO:0000313" key="1">
    <source>
        <dbReference type="EMBL" id="MBF4102552.1"/>
    </source>
</evidence>
<accession>A0A930URC1</accession>
<dbReference type="AlphaFoldDB" id="A0A930URC1"/>
<gene>
    <name evidence="1" type="ORF">INT80_06380</name>
</gene>
<reference evidence="1" key="1">
    <citation type="submission" date="2020-11" db="EMBL/GenBank/DDBJ databases">
        <title>Gallibacterium anatis 1637, full genome, WGS.</title>
        <authorList>
            <person name="Laishevtcev A.I."/>
            <person name="Yakimova E.A."/>
            <person name="Petkovich D."/>
            <person name="Stepanova T.V."/>
            <person name="Kalendr R.S."/>
            <person name="Rubalsky E.O."/>
            <person name="Zulkarneev E.R."/>
            <person name="Aleshkin A.V."/>
        </authorList>
    </citation>
    <scope>NUCLEOTIDE SEQUENCE</scope>
    <source>
        <strain evidence="1">1637</strain>
    </source>
</reference>
<dbReference type="EMBL" id="JADION010000015">
    <property type="protein sequence ID" value="MBF4102552.1"/>
    <property type="molecule type" value="Genomic_DNA"/>
</dbReference>
<protein>
    <submittedName>
        <fullName evidence="1">Uncharacterized protein</fullName>
    </submittedName>
</protein>
<comment type="caution">
    <text evidence="1">The sequence shown here is derived from an EMBL/GenBank/DDBJ whole genome shotgun (WGS) entry which is preliminary data.</text>
</comment>
<sequence>MADYKERASQRRELNACKKEKTYNWITNFRKFIKWICFLIFNSHSSNSPDKVHTKPSTLAGENAHFSTDRIKFISDFGRQLH</sequence>
<name>A0A930URC1_9PAST</name>
<organism evidence="1">
    <name type="scientific">Gallibacterium anatis</name>
    <dbReference type="NCBI Taxonomy" id="750"/>
    <lineage>
        <taxon>Bacteria</taxon>
        <taxon>Pseudomonadati</taxon>
        <taxon>Pseudomonadota</taxon>
        <taxon>Gammaproteobacteria</taxon>
        <taxon>Pasteurellales</taxon>
        <taxon>Pasteurellaceae</taxon>
        <taxon>Gallibacterium</taxon>
    </lineage>
</organism>
<proteinExistence type="predicted"/>